<dbReference type="EMBL" id="JAINUL010000001">
    <property type="protein sequence ID" value="MCC0093718.1"/>
    <property type="molecule type" value="Genomic_DNA"/>
</dbReference>
<accession>A0ABS8DYC5</accession>
<evidence type="ECO:0000313" key="1">
    <source>
        <dbReference type="EMBL" id="MCC0093718.1"/>
    </source>
</evidence>
<gene>
    <name evidence="1" type="ORF">K7B10_02715</name>
</gene>
<dbReference type="RefSeq" id="WP_229334348.1">
    <property type="nucleotide sequence ID" value="NZ_JAINUL010000001.1"/>
</dbReference>
<sequence length="99" mass="10524">MPADLKSCVVSWTADSAKAADSRKSYDTTVAALAKGGRKETRTVDQPATVVTSLDKSGWRVRASHQGKAGALLIVSFIATETGPVCAKAFQEDRAKKKQ</sequence>
<organism evidence="1 2">
    <name type="scientific">Streptomyces flavotricini</name>
    <dbReference type="NCBI Taxonomy" id="66888"/>
    <lineage>
        <taxon>Bacteria</taxon>
        <taxon>Bacillati</taxon>
        <taxon>Actinomycetota</taxon>
        <taxon>Actinomycetes</taxon>
        <taxon>Kitasatosporales</taxon>
        <taxon>Streptomycetaceae</taxon>
        <taxon>Streptomyces</taxon>
    </lineage>
</organism>
<name>A0ABS8DYC5_9ACTN</name>
<protein>
    <submittedName>
        <fullName evidence="1">Uncharacterized protein</fullName>
    </submittedName>
</protein>
<keyword evidence="2" id="KW-1185">Reference proteome</keyword>
<comment type="caution">
    <text evidence="1">The sequence shown here is derived from an EMBL/GenBank/DDBJ whole genome shotgun (WGS) entry which is preliminary data.</text>
</comment>
<proteinExistence type="predicted"/>
<reference evidence="1 2" key="1">
    <citation type="submission" date="2021-08" db="EMBL/GenBank/DDBJ databases">
        <title>Genomic Architecture of Streptomyces flavotricini NGL1 and Streptomyces erythrochromogenes HMS4 With Differential Plant Beneficial attributes and laccase production capabilities.</title>
        <authorList>
            <person name="Salwan R."/>
            <person name="Kaur R."/>
            <person name="Sharma V."/>
        </authorList>
    </citation>
    <scope>NUCLEOTIDE SEQUENCE [LARGE SCALE GENOMIC DNA]</scope>
    <source>
        <strain evidence="1 2">NGL1</strain>
    </source>
</reference>
<dbReference type="Proteomes" id="UP001520654">
    <property type="component" value="Unassembled WGS sequence"/>
</dbReference>
<evidence type="ECO:0000313" key="2">
    <source>
        <dbReference type="Proteomes" id="UP001520654"/>
    </source>
</evidence>